<comment type="caution">
    <text evidence="3">The sequence shown here is derived from an EMBL/GenBank/DDBJ whole genome shotgun (WGS) entry which is preliminary data.</text>
</comment>
<dbReference type="PANTHER" id="PTHR45947">
    <property type="entry name" value="SULFOQUINOVOSYL TRANSFERASE SQD2"/>
    <property type="match status" value="1"/>
</dbReference>
<dbReference type="Proteomes" id="UP000472879">
    <property type="component" value="Unassembled WGS sequence"/>
</dbReference>
<dbReference type="SUPFAM" id="SSF53756">
    <property type="entry name" value="UDP-Glycosyltransferase/glycogen phosphorylase"/>
    <property type="match status" value="1"/>
</dbReference>
<proteinExistence type="predicted"/>
<feature type="domain" description="Glycosyl transferase family 1" evidence="1">
    <location>
        <begin position="187"/>
        <end position="333"/>
    </location>
</feature>
<dbReference type="InterPro" id="IPR001296">
    <property type="entry name" value="Glyco_trans_1"/>
</dbReference>
<dbReference type="EMBL" id="WJNA01000039">
    <property type="protein sequence ID" value="MRH09912.1"/>
    <property type="molecule type" value="Genomic_DNA"/>
</dbReference>
<keyword evidence="3" id="KW-0808">Transferase</keyword>
<name>A0A6L5P8F0_LIMRT</name>
<reference evidence="3 4" key="1">
    <citation type="submission" date="2019-11" db="EMBL/GenBank/DDBJ databases">
        <title>Draft genome sequence of 12 host-associated Lactobacillus reuteri rodent strains.</title>
        <authorList>
            <person name="Zhang S."/>
            <person name="Ozcam M."/>
            <person name="Van Pijkeren J.P."/>
        </authorList>
    </citation>
    <scope>NUCLEOTIDE SEQUENCE [LARGE SCALE GENOMIC DNA]</scope>
    <source>
        <strain evidence="3 4">Lr4020</strain>
    </source>
</reference>
<dbReference type="InterPro" id="IPR050194">
    <property type="entry name" value="Glycosyltransferase_grp1"/>
</dbReference>
<evidence type="ECO:0000259" key="1">
    <source>
        <dbReference type="Pfam" id="PF00534"/>
    </source>
</evidence>
<dbReference type="AlphaFoldDB" id="A0A6L5P8F0"/>
<organism evidence="3 4">
    <name type="scientific">Limosilactobacillus reuteri</name>
    <name type="common">Lactobacillus reuteri</name>
    <dbReference type="NCBI Taxonomy" id="1598"/>
    <lineage>
        <taxon>Bacteria</taxon>
        <taxon>Bacillati</taxon>
        <taxon>Bacillota</taxon>
        <taxon>Bacilli</taxon>
        <taxon>Lactobacillales</taxon>
        <taxon>Lactobacillaceae</taxon>
        <taxon>Limosilactobacillus</taxon>
    </lineage>
</organism>
<evidence type="ECO:0000313" key="4">
    <source>
        <dbReference type="Proteomes" id="UP000472879"/>
    </source>
</evidence>
<accession>A0A6L5P8F0</accession>
<dbReference type="RefSeq" id="WP_153705296.1">
    <property type="nucleotide sequence ID" value="NZ_WJNA01000039.1"/>
</dbReference>
<dbReference type="GO" id="GO:0016757">
    <property type="term" value="F:glycosyltransferase activity"/>
    <property type="evidence" value="ECO:0007669"/>
    <property type="project" value="InterPro"/>
</dbReference>
<evidence type="ECO:0000313" key="3">
    <source>
        <dbReference type="EMBL" id="MRH09912.1"/>
    </source>
</evidence>
<dbReference type="InterPro" id="IPR028098">
    <property type="entry name" value="Glyco_trans_4-like_N"/>
</dbReference>
<evidence type="ECO:0000259" key="2">
    <source>
        <dbReference type="Pfam" id="PF13477"/>
    </source>
</evidence>
<feature type="domain" description="Glycosyltransferase subfamily 4-like N-terminal" evidence="2">
    <location>
        <begin position="17"/>
        <end position="136"/>
    </location>
</feature>
<dbReference type="Pfam" id="PF13477">
    <property type="entry name" value="Glyco_trans_4_2"/>
    <property type="match status" value="1"/>
</dbReference>
<dbReference type="Pfam" id="PF00534">
    <property type="entry name" value="Glycos_transf_1"/>
    <property type="match status" value="1"/>
</dbReference>
<gene>
    <name evidence="3" type="ORF">GIX81_10820</name>
</gene>
<sequence length="365" mass="41713">MVKVLHFVSKMDRAGQETFLMNVFRNINKDKVQFGFLCTLNTPGDYDKEINDLGGELHYEPIKKAGHFKIIKNQFILIKTLRTLVSKYQIFEIHTQHAMDAVLSAIAAKIAGFHTVIIHSHNSSSLYHPKLHLIFKHFLRLLNVQRFACSNSAGKWMFGNSSFLIIKNGINLNDFIFSQNLRKKVREEMKWQGKTVIGHIGRFNSQKNQEFLIKIFNKYYLQNKNARLILIGAGENEDKIKKQVEKLNLQKQVSFLGIRTDVGDLYQGMDAFVFPSLFEGLPVVLVEAQAASLPCLVSDSVTNEIKITNKIIFKELNASSDEWANALKSTLSSFQTRINETDNINKAGYNIKKVSKKLESLYLSY</sequence>
<protein>
    <submittedName>
        <fullName evidence="3">Glycosyltransferase</fullName>
    </submittedName>
</protein>
<dbReference type="PANTHER" id="PTHR45947:SF3">
    <property type="entry name" value="SULFOQUINOVOSYL TRANSFERASE SQD2"/>
    <property type="match status" value="1"/>
</dbReference>
<dbReference type="Gene3D" id="3.40.50.2000">
    <property type="entry name" value="Glycogen Phosphorylase B"/>
    <property type="match status" value="2"/>
</dbReference>